<dbReference type="Pfam" id="PF00581">
    <property type="entry name" value="Rhodanese"/>
    <property type="match status" value="1"/>
</dbReference>
<feature type="domain" description="Rhodanese" evidence="2">
    <location>
        <begin position="58"/>
        <end position="149"/>
    </location>
</feature>
<keyword evidence="1" id="KW-0472">Membrane</keyword>
<dbReference type="InterPro" id="IPR050229">
    <property type="entry name" value="GlpE_sulfurtransferase"/>
</dbReference>
<evidence type="ECO:0000313" key="3">
    <source>
        <dbReference type="EMBL" id="KKN03135.1"/>
    </source>
</evidence>
<comment type="caution">
    <text evidence="3">The sequence shown here is derived from an EMBL/GenBank/DDBJ whole genome shotgun (WGS) entry which is preliminary data.</text>
</comment>
<dbReference type="AlphaFoldDB" id="A0A0F9M6Q6"/>
<name>A0A0F9M6Q6_9ZZZZ</name>
<accession>A0A0F9M6Q6</accession>
<dbReference type="EMBL" id="LAZR01005067">
    <property type="protein sequence ID" value="KKN03135.1"/>
    <property type="molecule type" value="Genomic_DNA"/>
</dbReference>
<dbReference type="Gene3D" id="3.40.250.10">
    <property type="entry name" value="Rhodanese-like domain"/>
    <property type="match status" value="1"/>
</dbReference>
<dbReference type="InterPro" id="IPR036873">
    <property type="entry name" value="Rhodanese-like_dom_sf"/>
</dbReference>
<dbReference type="PANTHER" id="PTHR43031">
    <property type="entry name" value="FAD-DEPENDENT OXIDOREDUCTASE"/>
    <property type="match status" value="1"/>
</dbReference>
<dbReference type="InterPro" id="IPR001763">
    <property type="entry name" value="Rhodanese-like_dom"/>
</dbReference>
<gene>
    <name evidence="3" type="ORF">LCGC14_1110640</name>
</gene>
<keyword evidence="1" id="KW-0812">Transmembrane</keyword>
<evidence type="ECO:0000256" key="1">
    <source>
        <dbReference type="SAM" id="Phobius"/>
    </source>
</evidence>
<dbReference type="SMART" id="SM00450">
    <property type="entry name" value="RHOD"/>
    <property type="match status" value="1"/>
</dbReference>
<dbReference type="SUPFAM" id="SSF52821">
    <property type="entry name" value="Rhodanese/Cell cycle control phosphatase"/>
    <property type="match status" value="1"/>
</dbReference>
<feature type="transmembrane region" description="Helical" evidence="1">
    <location>
        <begin position="157"/>
        <end position="179"/>
    </location>
</feature>
<sequence length="192" mass="21247">MNSRAKSKIFKSKSLVFIFLLILLIPFVALIPVVTVKAASVTDISVSTAFDMINNYTQYPNLIILDVREQSEYDVNHLHNAISIPLGEIDANISKLEPYNDIEIIVYCVTGIRSAMASENLAVNHNFTKIFNMEGGINAWITAGYPVWTASGGAPTIGFSNILIVIALLGLCSVMILYFKKQNIKILQKHLN</sequence>
<dbReference type="PROSITE" id="PS50206">
    <property type="entry name" value="RHODANESE_3"/>
    <property type="match status" value="1"/>
</dbReference>
<organism evidence="3">
    <name type="scientific">marine sediment metagenome</name>
    <dbReference type="NCBI Taxonomy" id="412755"/>
    <lineage>
        <taxon>unclassified sequences</taxon>
        <taxon>metagenomes</taxon>
        <taxon>ecological metagenomes</taxon>
    </lineage>
</organism>
<reference evidence="3" key="1">
    <citation type="journal article" date="2015" name="Nature">
        <title>Complex archaea that bridge the gap between prokaryotes and eukaryotes.</title>
        <authorList>
            <person name="Spang A."/>
            <person name="Saw J.H."/>
            <person name="Jorgensen S.L."/>
            <person name="Zaremba-Niedzwiedzka K."/>
            <person name="Martijn J."/>
            <person name="Lind A.E."/>
            <person name="van Eijk R."/>
            <person name="Schleper C."/>
            <person name="Guy L."/>
            <person name="Ettema T.J."/>
        </authorList>
    </citation>
    <scope>NUCLEOTIDE SEQUENCE</scope>
</reference>
<protein>
    <recommendedName>
        <fullName evidence="2">Rhodanese domain-containing protein</fullName>
    </recommendedName>
</protein>
<keyword evidence="1" id="KW-1133">Transmembrane helix</keyword>
<evidence type="ECO:0000259" key="2">
    <source>
        <dbReference type="PROSITE" id="PS50206"/>
    </source>
</evidence>
<dbReference type="CDD" id="cd00158">
    <property type="entry name" value="RHOD"/>
    <property type="match status" value="1"/>
</dbReference>
<dbReference type="PANTHER" id="PTHR43031:SF1">
    <property type="entry name" value="PYRIDINE NUCLEOTIDE-DISULPHIDE OXIDOREDUCTASE"/>
    <property type="match status" value="1"/>
</dbReference>
<proteinExistence type="predicted"/>